<dbReference type="InterPro" id="IPR052901">
    <property type="entry name" value="Bact_TGase-like"/>
</dbReference>
<evidence type="ECO:0000313" key="4">
    <source>
        <dbReference type="Proteomes" id="UP000663400"/>
    </source>
</evidence>
<evidence type="ECO:0000259" key="2">
    <source>
        <dbReference type="SMART" id="SM00460"/>
    </source>
</evidence>
<dbReference type="Gene3D" id="3.10.620.30">
    <property type="match status" value="1"/>
</dbReference>
<keyword evidence="1" id="KW-1133">Transmembrane helix</keyword>
<sequence length="660" mass="73333">MADPATPALDPRTRRWVLLSAGACLLPLLLQLPLLIAVTIAVSAVAVVAMSWRQPLHGLVRLLLSVALIATVLAMSDFSIGRDTGCALLAAMLAIKPSETFSLRDARSLLGFALFAPFATFLLDQGPLSLALGLAATLLALAALQLLADVESGDVRRDASPMQRIAGTARLLALGLPLALAAFWLFPRLGSPLWGIPERAMASTGLSDRMSPGDWIDLMGDDRPALRARFFGPVPAPSQMYWRGPVMWDFDGRTWRQPRWMPGWTETAVEPGPQRWDYEIEMEPTDRRQLVALDLLISAPGGSELDPDHNLQSLTQLTGVSRWRMQSAPPRRYEASLSAETRQYALRLPPNFNPRTLALARQWRLEAGPSADGAIVTRALDWIRRDFAYTLETPLAGRNSVDEFLFDQRAGFCQHFSSSFVVLMRGAGIPARVVTGYAGGYRNSVGGYWLVRRSDAHAWAEVWLRGRGWVRVDPTAAVAPERIYDTLDDRRSVAGGLLDGFAGGRSLIDVGDWLRRGWNDFVLGFDANRQQRLLRPFGIDRLDDRTLVLLLMLAVALGLLWMVWFSRRNEREPDPVLRAWHGLTRRYRHLGLERAPDEPAGRWVERVAAARPELAGELRILSDRFSDWRYADGEPGGRSTRALTQALRAHRPSPRNGNNG</sequence>
<evidence type="ECO:0000313" key="3">
    <source>
        <dbReference type="EMBL" id="QSX75344.1"/>
    </source>
</evidence>
<gene>
    <name evidence="3" type="ORF">HIV01_001930</name>
</gene>
<feature type="transmembrane region" description="Helical" evidence="1">
    <location>
        <begin position="168"/>
        <end position="186"/>
    </location>
</feature>
<dbReference type="Pfam" id="PF01841">
    <property type="entry name" value="Transglut_core"/>
    <property type="match status" value="1"/>
</dbReference>
<dbReference type="SMART" id="SM00460">
    <property type="entry name" value="TGc"/>
    <property type="match status" value="1"/>
</dbReference>
<evidence type="ECO:0000256" key="1">
    <source>
        <dbReference type="SAM" id="Phobius"/>
    </source>
</evidence>
<feature type="transmembrane region" description="Helical" evidence="1">
    <location>
        <begin position="130"/>
        <end position="148"/>
    </location>
</feature>
<dbReference type="RefSeq" id="WP_200604585.1">
    <property type="nucleotide sequence ID" value="NZ_CP071517.1"/>
</dbReference>
<dbReference type="InterPro" id="IPR038765">
    <property type="entry name" value="Papain-like_cys_pep_sf"/>
</dbReference>
<proteinExistence type="predicted"/>
<dbReference type="Proteomes" id="UP000663400">
    <property type="component" value="Chromosome"/>
</dbReference>
<accession>A0ABX7REE2</accession>
<protein>
    <submittedName>
        <fullName evidence="3">DUF3488 domain-containing transglutaminase family protein</fullName>
    </submittedName>
</protein>
<feature type="domain" description="Transglutaminase-like" evidence="2">
    <location>
        <begin position="405"/>
        <end position="476"/>
    </location>
</feature>
<feature type="transmembrane region" description="Helical" evidence="1">
    <location>
        <begin position="547"/>
        <end position="565"/>
    </location>
</feature>
<keyword evidence="4" id="KW-1185">Reference proteome</keyword>
<reference evidence="3 4" key="1">
    <citation type="submission" date="2021-02" db="EMBL/GenBank/DDBJ databases">
        <title>Lysobacter arenosi sp. nov., isolated from soil of gangwondo yeongwol, south Korea.</title>
        <authorList>
            <person name="Kim K.R."/>
            <person name="Kim K.H."/>
            <person name="Jeon C.O."/>
        </authorList>
    </citation>
    <scope>NUCLEOTIDE SEQUENCE [LARGE SCALE GENOMIC DNA]</scope>
    <source>
        <strain evidence="3 4">R7</strain>
    </source>
</reference>
<dbReference type="PANTHER" id="PTHR42736:SF1">
    <property type="entry name" value="PROTEIN-GLUTAMINE GAMMA-GLUTAMYLTRANSFERASE"/>
    <property type="match status" value="1"/>
</dbReference>
<dbReference type="Pfam" id="PF13559">
    <property type="entry name" value="DUF4129"/>
    <property type="match status" value="1"/>
</dbReference>
<dbReference type="EMBL" id="CP071517">
    <property type="protein sequence ID" value="QSX75344.1"/>
    <property type="molecule type" value="Genomic_DNA"/>
</dbReference>
<dbReference type="SUPFAM" id="SSF54001">
    <property type="entry name" value="Cysteine proteinases"/>
    <property type="match status" value="1"/>
</dbReference>
<keyword evidence="1" id="KW-0472">Membrane</keyword>
<dbReference type="Pfam" id="PF11992">
    <property type="entry name" value="TgpA_N"/>
    <property type="match status" value="1"/>
</dbReference>
<keyword evidence="1" id="KW-0812">Transmembrane</keyword>
<dbReference type="InterPro" id="IPR025403">
    <property type="entry name" value="TgpA-like_C"/>
</dbReference>
<name>A0ABX7REE2_9GAMM</name>
<dbReference type="InterPro" id="IPR021878">
    <property type="entry name" value="TgpA_N"/>
</dbReference>
<organism evidence="3 4">
    <name type="scientific">Lysobacter arenosi</name>
    <dbReference type="NCBI Taxonomy" id="2795387"/>
    <lineage>
        <taxon>Bacteria</taxon>
        <taxon>Pseudomonadati</taxon>
        <taxon>Pseudomonadota</taxon>
        <taxon>Gammaproteobacteria</taxon>
        <taxon>Lysobacterales</taxon>
        <taxon>Lysobacteraceae</taxon>
        <taxon>Lysobacter</taxon>
    </lineage>
</organism>
<feature type="transmembrane region" description="Helical" evidence="1">
    <location>
        <begin position="56"/>
        <end position="75"/>
    </location>
</feature>
<dbReference type="PANTHER" id="PTHR42736">
    <property type="entry name" value="PROTEIN-GLUTAMINE GAMMA-GLUTAMYLTRANSFERASE"/>
    <property type="match status" value="1"/>
</dbReference>
<dbReference type="InterPro" id="IPR002931">
    <property type="entry name" value="Transglutaminase-like"/>
</dbReference>
<feature type="transmembrane region" description="Helical" evidence="1">
    <location>
        <begin position="16"/>
        <end position="49"/>
    </location>
</feature>